<evidence type="ECO:0000313" key="2">
    <source>
        <dbReference type="EMBL" id="TLS38890.1"/>
    </source>
</evidence>
<dbReference type="GO" id="GO:0016020">
    <property type="term" value="C:membrane"/>
    <property type="evidence" value="ECO:0007669"/>
    <property type="project" value="InterPro"/>
</dbReference>
<protein>
    <submittedName>
        <fullName evidence="2">YggT family protein</fullName>
    </submittedName>
</protein>
<accession>A0A5R9F9H2</accession>
<evidence type="ECO:0000313" key="3">
    <source>
        <dbReference type="Proteomes" id="UP000308230"/>
    </source>
</evidence>
<dbReference type="Pfam" id="PF02325">
    <property type="entry name" value="CCB3_YggT"/>
    <property type="match status" value="1"/>
</dbReference>
<comment type="caution">
    <text evidence="2">The sequence shown here is derived from an EMBL/GenBank/DDBJ whole genome shotgun (WGS) entry which is preliminary data.</text>
</comment>
<name>A0A5R9F9H2_9BACL</name>
<proteinExistence type="predicted"/>
<dbReference type="AlphaFoldDB" id="A0A5R9F9H2"/>
<feature type="transmembrane region" description="Helical" evidence="1">
    <location>
        <begin position="12"/>
        <end position="33"/>
    </location>
</feature>
<dbReference type="EMBL" id="SWLG01000001">
    <property type="protein sequence ID" value="TLS38890.1"/>
    <property type="molecule type" value="Genomic_DNA"/>
</dbReference>
<keyword evidence="1" id="KW-0472">Membrane</keyword>
<dbReference type="Proteomes" id="UP000308230">
    <property type="component" value="Unassembled WGS sequence"/>
</dbReference>
<keyword evidence="3" id="KW-1185">Reference proteome</keyword>
<organism evidence="2 3">
    <name type="scientific">Exobacillus caeni</name>
    <dbReference type="NCBI Taxonomy" id="2574798"/>
    <lineage>
        <taxon>Bacteria</taxon>
        <taxon>Bacillati</taxon>
        <taxon>Bacillota</taxon>
        <taxon>Bacilli</taxon>
        <taxon>Bacillales</taxon>
        <taxon>Guptibacillaceae</taxon>
        <taxon>Exobacillus</taxon>
    </lineage>
</organism>
<keyword evidence="1" id="KW-1133">Transmembrane helix</keyword>
<reference evidence="2 3" key="1">
    <citation type="submission" date="2019-04" db="EMBL/GenBank/DDBJ databases">
        <title>Bacillus caeni sp. nov., a bacterium isolated from mangrove sediment.</title>
        <authorList>
            <person name="Huang H."/>
            <person name="Mo K."/>
            <person name="Hu Y."/>
        </authorList>
    </citation>
    <scope>NUCLEOTIDE SEQUENCE [LARGE SCALE GENOMIC DNA]</scope>
    <source>
        <strain evidence="2 3">HB172195</strain>
    </source>
</reference>
<keyword evidence="1" id="KW-0812">Transmembrane</keyword>
<gene>
    <name evidence="2" type="ORF">FCL54_00830</name>
</gene>
<dbReference type="InterPro" id="IPR003425">
    <property type="entry name" value="CCB3/YggT"/>
</dbReference>
<evidence type="ECO:0000256" key="1">
    <source>
        <dbReference type="SAM" id="Phobius"/>
    </source>
</evidence>
<dbReference type="RefSeq" id="WP_138122178.1">
    <property type="nucleotide sequence ID" value="NZ_SWLG01000001.1"/>
</dbReference>
<feature type="transmembrane region" description="Helical" evidence="1">
    <location>
        <begin position="72"/>
        <end position="93"/>
    </location>
</feature>
<sequence length="102" mass="11304">MEPRKSRQRSFIIPLINTIVGIVEAIIGIRIILKLFGANPNAPFVQWLYATSGPLLAPFQGIFPSPELDGRFVIEFSALFALIIYSIIGSLLIKVVHLIRGD</sequence>
<dbReference type="OrthoDB" id="2989901at2"/>